<gene>
    <name evidence="1" type="ORF">PIB30_052296</name>
</gene>
<dbReference type="Proteomes" id="UP001341840">
    <property type="component" value="Unassembled WGS sequence"/>
</dbReference>
<evidence type="ECO:0000313" key="2">
    <source>
        <dbReference type="Proteomes" id="UP001341840"/>
    </source>
</evidence>
<dbReference type="EMBL" id="JASCZI010030586">
    <property type="protein sequence ID" value="MED6123751.1"/>
    <property type="molecule type" value="Genomic_DNA"/>
</dbReference>
<keyword evidence="2" id="KW-1185">Reference proteome</keyword>
<comment type="caution">
    <text evidence="1">The sequence shown here is derived from an EMBL/GenBank/DDBJ whole genome shotgun (WGS) entry which is preliminary data.</text>
</comment>
<sequence>MAEGTPLSCLEDECRRNRSEITALQKEQIEMGSSVRNIEKMLQDTLKMKQPFKESLIQSSSFSNFTEIFGDSHTGRWPKGMKTELPMFDGEDVEEWTFRAREYFEAYAVPEDMRVRLLSFHMIGPTYTWYR</sequence>
<reference evidence="1 2" key="1">
    <citation type="journal article" date="2023" name="Plants (Basel)">
        <title>Bridging the Gap: Combining Genomics and Transcriptomics Approaches to Understand Stylosanthes scabra, an Orphan Legume from the Brazilian Caatinga.</title>
        <authorList>
            <person name="Ferreira-Neto J.R.C."/>
            <person name="da Silva M.D."/>
            <person name="Binneck E."/>
            <person name="de Melo N.F."/>
            <person name="da Silva R.H."/>
            <person name="de Melo A.L.T.M."/>
            <person name="Pandolfi V."/>
            <person name="Bustamante F.O."/>
            <person name="Brasileiro-Vidal A.C."/>
            <person name="Benko-Iseppon A.M."/>
        </authorList>
    </citation>
    <scope>NUCLEOTIDE SEQUENCE [LARGE SCALE GENOMIC DNA]</scope>
    <source>
        <tissue evidence="1">Leaves</tissue>
    </source>
</reference>
<accession>A0ABU6RIV2</accession>
<protein>
    <submittedName>
        <fullName evidence="1">Uncharacterized protein</fullName>
    </submittedName>
</protein>
<name>A0ABU6RIV2_9FABA</name>
<organism evidence="1 2">
    <name type="scientific">Stylosanthes scabra</name>
    <dbReference type="NCBI Taxonomy" id="79078"/>
    <lineage>
        <taxon>Eukaryota</taxon>
        <taxon>Viridiplantae</taxon>
        <taxon>Streptophyta</taxon>
        <taxon>Embryophyta</taxon>
        <taxon>Tracheophyta</taxon>
        <taxon>Spermatophyta</taxon>
        <taxon>Magnoliopsida</taxon>
        <taxon>eudicotyledons</taxon>
        <taxon>Gunneridae</taxon>
        <taxon>Pentapetalae</taxon>
        <taxon>rosids</taxon>
        <taxon>fabids</taxon>
        <taxon>Fabales</taxon>
        <taxon>Fabaceae</taxon>
        <taxon>Papilionoideae</taxon>
        <taxon>50 kb inversion clade</taxon>
        <taxon>dalbergioids sensu lato</taxon>
        <taxon>Dalbergieae</taxon>
        <taxon>Pterocarpus clade</taxon>
        <taxon>Stylosanthes</taxon>
    </lineage>
</organism>
<evidence type="ECO:0000313" key="1">
    <source>
        <dbReference type="EMBL" id="MED6123751.1"/>
    </source>
</evidence>
<proteinExistence type="predicted"/>